<accession>A0A557S0G0</accession>
<keyword evidence="2" id="KW-1185">Reference proteome</keyword>
<evidence type="ECO:0000313" key="2">
    <source>
        <dbReference type="Proteomes" id="UP000316649"/>
    </source>
</evidence>
<gene>
    <name evidence="1" type="ORF">FHP88_15780</name>
</gene>
<sequence length="181" mass="20109">MRTSDPTTQAALDQDNIPLVIFVELDFASATSRVHSGVGNLQWNGHTWMGAGAVGEISEIQEGDELQSNDIQMVLNGVDPAMMATAMSEDYQGRPAKIWLGILDNDHQMLGEPIGPFGGLMDTMDGEIGKEGRIVLTVKNRLADWERPRIRRYTNEDQQAEFPGDLGMEFVSQMVEKELVW</sequence>
<proteinExistence type="predicted"/>
<dbReference type="AlphaFoldDB" id="A0A557S0G0"/>
<name>A0A557S0G0_9GAMM</name>
<dbReference type="OrthoDB" id="6593316at2"/>
<dbReference type="EMBL" id="VMNH01000023">
    <property type="protein sequence ID" value="TVO70913.1"/>
    <property type="molecule type" value="Genomic_DNA"/>
</dbReference>
<evidence type="ECO:0000313" key="1">
    <source>
        <dbReference type="EMBL" id="TVO70913.1"/>
    </source>
</evidence>
<protein>
    <submittedName>
        <fullName evidence="1">Uncharacterized protein</fullName>
    </submittedName>
</protein>
<dbReference type="Proteomes" id="UP000316649">
    <property type="component" value="Unassembled WGS sequence"/>
</dbReference>
<reference evidence="1 2" key="1">
    <citation type="submission" date="2019-07" db="EMBL/GenBank/DDBJ databases">
        <title>The pathways for chlorine oxyanion respiration interact through the shared metabolite chlorate.</title>
        <authorList>
            <person name="Barnum T.P."/>
            <person name="Cheng Y."/>
            <person name="Hill K.A."/>
            <person name="Lucas L.N."/>
            <person name="Carlson H.K."/>
            <person name="Coates J.D."/>
        </authorList>
    </citation>
    <scope>NUCLEOTIDE SEQUENCE [LARGE SCALE GENOMIC DNA]</scope>
    <source>
        <strain evidence="1 2">BK-1</strain>
    </source>
</reference>
<comment type="caution">
    <text evidence="1">The sequence shown here is derived from an EMBL/GenBank/DDBJ whole genome shotgun (WGS) entry which is preliminary data.</text>
</comment>
<dbReference type="RefSeq" id="WP_144360050.1">
    <property type="nucleotide sequence ID" value="NZ_VMNH01000023.1"/>
</dbReference>
<organism evidence="1 2">
    <name type="scientific">Sedimenticola selenatireducens</name>
    <dbReference type="NCBI Taxonomy" id="191960"/>
    <lineage>
        <taxon>Bacteria</taxon>
        <taxon>Pseudomonadati</taxon>
        <taxon>Pseudomonadota</taxon>
        <taxon>Gammaproteobacteria</taxon>
        <taxon>Chromatiales</taxon>
        <taxon>Sedimenticolaceae</taxon>
        <taxon>Sedimenticola</taxon>
    </lineage>
</organism>